<reference evidence="3 4" key="1">
    <citation type="submission" date="2016-10" db="EMBL/GenBank/DDBJ databases">
        <authorList>
            <person name="de Groot N.N."/>
        </authorList>
    </citation>
    <scope>NUCLEOTIDE SEQUENCE [LARGE SCALE GENOMIC DNA]</scope>
    <source>
        <strain>GEY</strain>
        <strain evidence="4">DSM 9560</strain>
    </source>
</reference>
<accession>A0A1I2IGC6</accession>
<organism evidence="3 4">
    <name type="scientific">Thermoflexibacter ruber</name>
    <dbReference type="NCBI Taxonomy" id="1003"/>
    <lineage>
        <taxon>Bacteria</taxon>
        <taxon>Pseudomonadati</taxon>
        <taxon>Bacteroidota</taxon>
        <taxon>Cytophagia</taxon>
        <taxon>Cytophagales</taxon>
        <taxon>Thermoflexibacteraceae</taxon>
        <taxon>Thermoflexibacter</taxon>
    </lineage>
</organism>
<dbReference type="AlphaFoldDB" id="A0A1I2IGC6"/>
<dbReference type="STRING" id="1003.SAMN04488541_103161"/>
<dbReference type="EMBL" id="FONY01000031">
    <property type="protein sequence ID" value="SFF40690.1"/>
    <property type="molecule type" value="Genomic_DNA"/>
</dbReference>
<feature type="transmembrane region" description="Helical" evidence="2">
    <location>
        <begin position="16"/>
        <end position="33"/>
    </location>
</feature>
<evidence type="ECO:0000313" key="3">
    <source>
        <dbReference type="EMBL" id="SFF40690.1"/>
    </source>
</evidence>
<dbReference type="Proteomes" id="UP000199513">
    <property type="component" value="Unassembled WGS sequence"/>
</dbReference>
<gene>
    <name evidence="3" type="ORF">SAMN04488541_103161</name>
</gene>
<keyword evidence="2" id="KW-1133">Transmembrane helix</keyword>
<evidence type="ECO:0000256" key="1">
    <source>
        <dbReference type="SAM" id="Coils"/>
    </source>
</evidence>
<keyword evidence="4" id="KW-1185">Reference proteome</keyword>
<keyword evidence="2" id="KW-0472">Membrane</keyword>
<keyword evidence="2" id="KW-0812">Transmembrane</keyword>
<feature type="coiled-coil region" evidence="1">
    <location>
        <begin position="47"/>
        <end position="104"/>
    </location>
</feature>
<evidence type="ECO:0000256" key="2">
    <source>
        <dbReference type="SAM" id="Phobius"/>
    </source>
</evidence>
<sequence length="259" mass="30593">MRIFVKQQKKIMDRKTFFLVFVAVLGIVGYLAWREYQKSIEEERQFRLRLQQDEQRHQKELVEAQRKVEEEKRLAEEQRKLEIQQRLEAENQEISQVIAQKKTDALAQVKGIIESKGNGIIEKQESEQIWSRKITEVAFHAADSLCTYSYQTGLNGETLVEITFSLSQLGNIKPVVERTGKTNYDFLEVNAKYEQKIFIYCERGLHKDNCDKNKEINTFRIFLADKKAVERLQKNLELLKKLYGTDFESLRKMYKANEL</sequence>
<evidence type="ECO:0000313" key="4">
    <source>
        <dbReference type="Proteomes" id="UP000199513"/>
    </source>
</evidence>
<name>A0A1I2IGC6_9BACT</name>
<protein>
    <submittedName>
        <fullName evidence="3">Uncharacterized protein</fullName>
    </submittedName>
</protein>
<proteinExistence type="predicted"/>
<keyword evidence="1" id="KW-0175">Coiled coil</keyword>